<accession>A0A3N1XYR2</accession>
<feature type="transmembrane region" description="Helical" evidence="1">
    <location>
        <begin position="12"/>
        <end position="31"/>
    </location>
</feature>
<keyword evidence="1" id="KW-0472">Membrane</keyword>
<reference evidence="2 3" key="1">
    <citation type="submission" date="2018-11" db="EMBL/GenBank/DDBJ databases">
        <title>Genomic Encyclopedia of Type Strains, Phase IV (KMG-IV): sequencing the most valuable type-strain genomes for metagenomic binning, comparative biology and taxonomic classification.</title>
        <authorList>
            <person name="Goeker M."/>
        </authorList>
    </citation>
    <scope>NUCLEOTIDE SEQUENCE [LARGE SCALE GENOMIC DNA]</scope>
    <source>
        <strain evidence="2 3">DSM 26537</strain>
    </source>
</reference>
<name>A0A3N1XYR2_9FIRM</name>
<evidence type="ECO:0000256" key="1">
    <source>
        <dbReference type="SAM" id="Phobius"/>
    </source>
</evidence>
<evidence type="ECO:0000313" key="3">
    <source>
        <dbReference type="Proteomes" id="UP000273083"/>
    </source>
</evidence>
<dbReference type="Proteomes" id="UP000273083">
    <property type="component" value="Unassembled WGS sequence"/>
</dbReference>
<dbReference type="AlphaFoldDB" id="A0A3N1XYR2"/>
<evidence type="ECO:0000313" key="2">
    <source>
        <dbReference type="EMBL" id="ROR31745.1"/>
    </source>
</evidence>
<keyword evidence="3" id="KW-1185">Reference proteome</keyword>
<gene>
    <name evidence="2" type="ORF">EDD66_101363</name>
</gene>
<dbReference type="EMBL" id="RJVG01000001">
    <property type="protein sequence ID" value="ROR31745.1"/>
    <property type="molecule type" value="Genomic_DNA"/>
</dbReference>
<keyword evidence="1" id="KW-1133">Transmembrane helix</keyword>
<protein>
    <submittedName>
        <fullName evidence="2">Uncharacterized protein</fullName>
    </submittedName>
</protein>
<sequence length="202" mass="23592">MKIKHLEKHWIRKGLLITAIFILFFIIYYNVDYFLSKDEPKESEIMEESDFTYITKQVIDYENDNGKDRNVWETKHSILDSVSFLYKNNKYERDVAGGGIEPIVAFSPETYPETYSFKEQLTESKISGIIYELDLKASERYVASLLNHGYSMRRKILTSVYAEVYLQDAGGDVFRIFCLSDKMLMAQLDEDAPMPSAESYFK</sequence>
<dbReference type="RefSeq" id="WP_148053916.1">
    <property type="nucleotide sequence ID" value="NZ_RJVG01000001.1"/>
</dbReference>
<comment type="caution">
    <text evidence="2">The sequence shown here is derived from an EMBL/GenBank/DDBJ whole genome shotgun (WGS) entry which is preliminary data.</text>
</comment>
<keyword evidence="1" id="KW-0812">Transmembrane</keyword>
<organism evidence="2 3">
    <name type="scientific">Mobilisporobacter senegalensis</name>
    <dbReference type="NCBI Taxonomy" id="1329262"/>
    <lineage>
        <taxon>Bacteria</taxon>
        <taxon>Bacillati</taxon>
        <taxon>Bacillota</taxon>
        <taxon>Clostridia</taxon>
        <taxon>Lachnospirales</taxon>
        <taxon>Lachnospiraceae</taxon>
        <taxon>Mobilisporobacter</taxon>
    </lineage>
</organism>
<proteinExistence type="predicted"/>